<dbReference type="SUPFAM" id="SSF53335">
    <property type="entry name" value="S-adenosyl-L-methionine-dependent methyltransferases"/>
    <property type="match status" value="1"/>
</dbReference>
<evidence type="ECO:0000313" key="1">
    <source>
        <dbReference type="EMBL" id="SVB19142.1"/>
    </source>
</evidence>
<feature type="non-terminal residue" evidence="1">
    <location>
        <position position="89"/>
    </location>
</feature>
<evidence type="ECO:0008006" key="2">
    <source>
        <dbReference type="Google" id="ProtNLM"/>
    </source>
</evidence>
<proteinExistence type="predicted"/>
<accession>A0A382C021</accession>
<dbReference type="EMBL" id="UINC01032080">
    <property type="protein sequence ID" value="SVB19142.1"/>
    <property type="molecule type" value="Genomic_DNA"/>
</dbReference>
<dbReference type="InterPro" id="IPR029063">
    <property type="entry name" value="SAM-dependent_MTases_sf"/>
</dbReference>
<reference evidence="1" key="1">
    <citation type="submission" date="2018-05" db="EMBL/GenBank/DDBJ databases">
        <authorList>
            <person name="Lanie J.A."/>
            <person name="Ng W.-L."/>
            <person name="Kazmierczak K.M."/>
            <person name="Andrzejewski T.M."/>
            <person name="Davidsen T.M."/>
            <person name="Wayne K.J."/>
            <person name="Tettelin H."/>
            <person name="Glass J.I."/>
            <person name="Rusch D."/>
            <person name="Podicherti R."/>
            <person name="Tsui H.-C.T."/>
            <person name="Winkler M.E."/>
        </authorList>
    </citation>
    <scope>NUCLEOTIDE SEQUENCE</scope>
</reference>
<name>A0A382C021_9ZZZZ</name>
<sequence>MSFFSRLETFAYKHVFVPRQGKHTFDFIGDLYSKGEKVIDFGSGVGTNSRLFSPDDYIGLEINKSRVSESSRAFPDYNFQAIPLINTEN</sequence>
<organism evidence="1">
    <name type="scientific">marine metagenome</name>
    <dbReference type="NCBI Taxonomy" id="408172"/>
    <lineage>
        <taxon>unclassified sequences</taxon>
        <taxon>metagenomes</taxon>
        <taxon>ecological metagenomes</taxon>
    </lineage>
</organism>
<protein>
    <recommendedName>
        <fullName evidence="2">Methyltransferase type 11 domain-containing protein</fullName>
    </recommendedName>
</protein>
<dbReference type="AlphaFoldDB" id="A0A382C021"/>
<gene>
    <name evidence="1" type="ORF">METZ01_LOCUS171996</name>
</gene>